<dbReference type="EMBL" id="CAUYUJ010014246">
    <property type="protein sequence ID" value="CAK0838739.1"/>
    <property type="molecule type" value="Genomic_DNA"/>
</dbReference>
<organism evidence="2 3">
    <name type="scientific">Prorocentrum cordatum</name>
    <dbReference type="NCBI Taxonomy" id="2364126"/>
    <lineage>
        <taxon>Eukaryota</taxon>
        <taxon>Sar</taxon>
        <taxon>Alveolata</taxon>
        <taxon>Dinophyceae</taxon>
        <taxon>Prorocentrales</taxon>
        <taxon>Prorocentraceae</taxon>
        <taxon>Prorocentrum</taxon>
    </lineage>
</organism>
<comment type="caution">
    <text evidence="2">The sequence shown here is derived from an EMBL/GenBank/DDBJ whole genome shotgun (WGS) entry which is preliminary data.</text>
</comment>
<sequence length="680" mass="72928">MLPARAGAGSAGGRQRLCGARGAALAAAGGLLAVWALAQGRGGDPRAAMRARRSSAISSLAKAECAESGADCTSLKCCKEAGMQCYQKNPGWAECRADCTEGLDLRGPDNSSWSCKELGDRTAGDVPPPCVGAFEDCAASRCCNVTGFACYEKSKSDGSAFCKAECTPGPDPTDADSTPWTCKKLGAETAGPADWVKKQCAQSGTNCIEVGCCADEGKQCYAKDSGWGQCKYGCVDPAEPWKGLEWSCEEIGPRTPQGKPAPWENQRATAPWVEAECAGPGEDCSKHQCCKEEGQQCYTKNEEWSACRPQCEEGPDLWDNNYEPWSCSSLGSRTPGFARGHTGADPVSDWVATKCANQTKDCRKQRCCADPGHACYEKNEEWATCMKSCDPGKHEYDADNLPWTCNQIGPRTPVLWGSPSLFCYSVITINDYSSEPELVKGQIERGSGIFECDEYAVYSTAEPTVVGIGPSGKVTTIQFEPAEITTSKDGTSGNAELFMHVWDAVKADNRWSTTDWTVKVDPDAVLIPFRLRQHLRDHTGQTAYIVNCNKPLLPEGPMMFGALEAFSQSALGVYFAREQECIGGMYWKDWGEDWFMGHCLDFLGVEQVHDYEIYSDGVCTGVDCSNPVAAAFHPKKDIGSWSACYEEALAAGNTKQDAEAAATGGGEGEGGEGEGGEGGV</sequence>
<evidence type="ECO:0000256" key="1">
    <source>
        <dbReference type="SAM" id="MobiDB-lite"/>
    </source>
</evidence>
<feature type="compositionally biased region" description="Acidic residues" evidence="1">
    <location>
        <begin position="669"/>
        <end position="680"/>
    </location>
</feature>
<evidence type="ECO:0000313" key="2">
    <source>
        <dbReference type="EMBL" id="CAK0838739.1"/>
    </source>
</evidence>
<feature type="region of interest" description="Disordered" evidence="1">
    <location>
        <begin position="656"/>
        <end position="680"/>
    </location>
</feature>
<gene>
    <name evidence="2" type="ORF">PCOR1329_LOCUS34620</name>
</gene>
<accession>A0ABN9T1C1</accession>
<proteinExistence type="predicted"/>
<protein>
    <recommendedName>
        <fullName evidence="4">Hexosyltransferase</fullName>
    </recommendedName>
</protein>
<dbReference type="Proteomes" id="UP001189429">
    <property type="component" value="Unassembled WGS sequence"/>
</dbReference>
<keyword evidence="3" id="KW-1185">Reference proteome</keyword>
<reference evidence="2" key="1">
    <citation type="submission" date="2023-10" db="EMBL/GenBank/DDBJ databases">
        <authorList>
            <person name="Chen Y."/>
            <person name="Shah S."/>
            <person name="Dougan E. K."/>
            <person name="Thang M."/>
            <person name="Chan C."/>
        </authorList>
    </citation>
    <scope>NUCLEOTIDE SEQUENCE [LARGE SCALE GENOMIC DNA]</scope>
</reference>
<name>A0ABN9T1C1_9DINO</name>
<evidence type="ECO:0000313" key="3">
    <source>
        <dbReference type="Proteomes" id="UP001189429"/>
    </source>
</evidence>
<evidence type="ECO:0008006" key="4">
    <source>
        <dbReference type="Google" id="ProtNLM"/>
    </source>
</evidence>